<dbReference type="PANTHER" id="PTHR45277">
    <property type="entry name" value="EXPRESSED PROTEIN"/>
    <property type="match status" value="1"/>
</dbReference>
<keyword evidence="1" id="KW-0812">Transmembrane</keyword>
<sequence>MTNSVLKSKPNYGFDGSPFGVTIVCLAGVVCFGGGVALSTFPSLSLKIVAFVLMLCGLLMVLVCGSYFYYIKLGKLHRRDKMISMIDWKGNEKVLDIGTGRGLLMIGAAKKLTLGKSIGIDIWNSGDMHSNTYQNTMRNAELDGVLEKVEVRNEDVRSMSFPNDTFDVVLSNLCIHNIPTKDGREKACREIARVLKPNGTAIITDKSHTRKYGEIFAMEGLTVECFRLSFDGSLRRIVKAVKK</sequence>
<dbReference type="Proteomes" id="UP000238916">
    <property type="component" value="Unassembled WGS sequence"/>
</dbReference>
<dbReference type="Gene3D" id="3.40.50.150">
    <property type="entry name" value="Vaccinia Virus protein VP39"/>
    <property type="match status" value="1"/>
</dbReference>
<evidence type="ECO:0000259" key="2">
    <source>
        <dbReference type="Pfam" id="PF08241"/>
    </source>
</evidence>
<keyword evidence="1" id="KW-0472">Membrane</keyword>
<dbReference type="PANTHER" id="PTHR45277:SF1">
    <property type="entry name" value="EXPRESSED PROTEIN"/>
    <property type="match status" value="1"/>
</dbReference>
<dbReference type="SUPFAM" id="SSF53335">
    <property type="entry name" value="S-adenosyl-L-methionine-dependent methyltransferases"/>
    <property type="match status" value="1"/>
</dbReference>
<dbReference type="GO" id="GO:0008757">
    <property type="term" value="F:S-adenosylmethionine-dependent methyltransferase activity"/>
    <property type="evidence" value="ECO:0007669"/>
    <property type="project" value="InterPro"/>
</dbReference>
<evidence type="ECO:0000313" key="3">
    <source>
        <dbReference type="EMBL" id="SPF33616.1"/>
    </source>
</evidence>
<protein>
    <submittedName>
        <fullName evidence="3">Methyltransferase type 11</fullName>
    </submittedName>
</protein>
<dbReference type="EMBL" id="OMOF01000028">
    <property type="protein sequence ID" value="SPF33616.1"/>
    <property type="molecule type" value="Genomic_DNA"/>
</dbReference>
<accession>A0A2U3K1S6</accession>
<feature type="transmembrane region" description="Helical" evidence="1">
    <location>
        <begin position="48"/>
        <end position="71"/>
    </location>
</feature>
<feature type="domain" description="Methyltransferase type 11" evidence="2">
    <location>
        <begin position="95"/>
        <end position="203"/>
    </location>
</feature>
<dbReference type="CDD" id="cd02440">
    <property type="entry name" value="AdoMet_MTases"/>
    <property type="match status" value="1"/>
</dbReference>
<keyword evidence="3" id="KW-0808">Transferase</keyword>
<dbReference type="GO" id="GO:0032259">
    <property type="term" value="P:methylation"/>
    <property type="evidence" value="ECO:0007669"/>
    <property type="project" value="UniProtKB-KW"/>
</dbReference>
<name>A0A2U3K1S6_9FIRM</name>
<gene>
    <name evidence="3" type="ORF">SBF1_1230001</name>
</gene>
<organism evidence="3 4">
    <name type="scientific">Candidatus Desulfosporosinus infrequens</name>
    <dbReference type="NCBI Taxonomy" id="2043169"/>
    <lineage>
        <taxon>Bacteria</taxon>
        <taxon>Bacillati</taxon>
        <taxon>Bacillota</taxon>
        <taxon>Clostridia</taxon>
        <taxon>Eubacteriales</taxon>
        <taxon>Desulfitobacteriaceae</taxon>
        <taxon>Desulfosporosinus</taxon>
    </lineage>
</organism>
<feature type="transmembrane region" description="Helical" evidence="1">
    <location>
        <begin position="21"/>
        <end position="42"/>
    </location>
</feature>
<dbReference type="InterPro" id="IPR013216">
    <property type="entry name" value="Methyltransf_11"/>
</dbReference>
<evidence type="ECO:0000256" key="1">
    <source>
        <dbReference type="SAM" id="Phobius"/>
    </source>
</evidence>
<dbReference type="InterPro" id="IPR029063">
    <property type="entry name" value="SAM-dependent_MTases_sf"/>
</dbReference>
<reference evidence="4" key="1">
    <citation type="submission" date="2018-02" db="EMBL/GenBank/DDBJ databases">
        <authorList>
            <person name="Hausmann B."/>
        </authorList>
    </citation>
    <scope>NUCLEOTIDE SEQUENCE [LARGE SCALE GENOMIC DNA]</scope>
    <source>
        <strain evidence="4">Peat soil MAG SbF1</strain>
    </source>
</reference>
<keyword evidence="3" id="KW-0489">Methyltransferase</keyword>
<dbReference type="AlphaFoldDB" id="A0A2U3K1S6"/>
<dbReference type="Pfam" id="PF08241">
    <property type="entry name" value="Methyltransf_11"/>
    <property type="match status" value="1"/>
</dbReference>
<proteinExistence type="predicted"/>
<keyword evidence="1" id="KW-1133">Transmembrane helix</keyword>
<evidence type="ECO:0000313" key="4">
    <source>
        <dbReference type="Proteomes" id="UP000238916"/>
    </source>
</evidence>